<feature type="compositionally biased region" description="Polar residues" evidence="1">
    <location>
        <begin position="574"/>
        <end position="626"/>
    </location>
</feature>
<dbReference type="PANTHER" id="PTHR23389:SF21">
    <property type="entry name" value="ATPASE FAMILY AAA DOMAIN-CONTAINING PROTEIN 5"/>
    <property type="match status" value="1"/>
</dbReference>
<feature type="compositionally biased region" description="Basic residues" evidence="1">
    <location>
        <begin position="387"/>
        <end position="406"/>
    </location>
</feature>
<dbReference type="InterPro" id="IPR027417">
    <property type="entry name" value="P-loop_NTPase"/>
</dbReference>
<dbReference type="EMBL" id="JADWDJ010000007">
    <property type="protein sequence ID" value="KAG5278959.1"/>
    <property type="molecule type" value="Genomic_DNA"/>
</dbReference>
<feature type="compositionally biased region" description="Polar residues" evidence="1">
    <location>
        <begin position="319"/>
        <end position="330"/>
    </location>
</feature>
<dbReference type="InterPro" id="IPR003959">
    <property type="entry name" value="ATPase_AAA_core"/>
</dbReference>
<evidence type="ECO:0000259" key="2">
    <source>
        <dbReference type="Pfam" id="PF00004"/>
    </source>
</evidence>
<name>A0AAV6GV95_9TELE</name>
<feature type="domain" description="ATPase AAA-type core" evidence="2">
    <location>
        <begin position="524"/>
        <end position="558"/>
    </location>
</feature>
<evidence type="ECO:0000256" key="1">
    <source>
        <dbReference type="SAM" id="MobiDB-lite"/>
    </source>
</evidence>
<dbReference type="GO" id="GO:0005634">
    <property type="term" value="C:nucleus"/>
    <property type="evidence" value="ECO:0007669"/>
    <property type="project" value="TreeGrafter"/>
</dbReference>
<dbReference type="GO" id="GO:0005524">
    <property type="term" value="F:ATP binding"/>
    <property type="evidence" value="ECO:0007669"/>
    <property type="project" value="InterPro"/>
</dbReference>
<dbReference type="Proteomes" id="UP000823561">
    <property type="component" value="Chromosome 7"/>
</dbReference>
<feature type="compositionally biased region" description="Polar residues" evidence="1">
    <location>
        <begin position="408"/>
        <end position="423"/>
    </location>
</feature>
<proteinExistence type="predicted"/>
<feature type="compositionally biased region" description="Polar residues" evidence="1">
    <location>
        <begin position="12"/>
        <end position="29"/>
    </location>
</feature>
<feature type="region of interest" description="Disordered" evidence="1">
    <location>
        <begin position="177"/>
        <end position="219"/>
    </location>
</feature>
<feature type="region of interest" description="Disordered" evidence="1">
    <location>
        <begin position="574"/>
        <end position="639"/>
    </location>
</feature>
<feature type="compositionally biased region" description="Basic residues" evidence="1">
    <location>
        <begin position="1"/>
        <end position="11"/>
    </location>
</feature>
<reference evidence="3" key="1">
    <citation type="submission" date="2020-10" db="EMBL/GenBank/DDBJ databases">
        <title>Chromosome-scale genome assembly of the Allis shad, Alosa alosa.</title>
        <authorList>
            <person name="Margot Z."/>
            <person name="Christophe K."/>
            <person name="Cabau C."/>
            <person name="Louis A."/>
            <person name="Berthelot C."/>
            <person name="Parey E."/>
            <person name="Roest Crollius H."/>
            <person name="Montfort J."/>
            <person name="Robinson-Rechavi M."/>
            <person name="Bucao C."/>
            <person name="Bouchez O."/>
            <person name="Gislard M."/>
            <person name="Lluch J."/>
            <person name="Milhes M."/>
            <person name="Lampietro C."/>
            <person name="Lopez Roques C."/>
            <person name="Donnadieu C."/>
            <person name="Braasch I."/>
            <person name="Desvignes T."/>
            <person name="Postlethwait J."/>
            <person name="Bobe J."/>
            <person name="Guiguen Y."/>
        </authorList>
    </citation>
    <scope>NUCLEOTIDE SEQUENCE</scope>
    <source>
        <strain evidence="3">M-15738</strain>
        <tissue evidence="3">Blood</tissue>
    </source>
</reference>
<accession>A0AAV6GV95</accession>
<protein>
    <recommendedName>
        <fullName evidence="2">ATPase AAA-type core domain-containing protein</fullName>
    </recommendedName>
</protein>
<feature type="compositionally biased region" description="Basic and acidic residues" evidence="1">
    <location>
        <begin position="128"/>
        <end position="146"/>
    </location>
</feature>
<evidence type="ECO:0000313" key="4">
    <source>
        <dbReference type="Proteomes" id="UP000823561"/>
    </source>
</evidence>
<comment type="caution">
    <text evidence="3">The sequence shown here is derived from an EMBL/GenBank/DDBJ whole genome shotgun (WGS) entry which is preliminary data.</text>
</comment>
<evidence type="ECO:0000313" key="3">
    <source>
        <dbReference type="EMBL" id="KAG5278959.1"/>
    </source>
</evidence>
<feature type="region of interest" description="Disordered" evidence="1">
    <location>
        <begin position="1"/>
        <end position="53"/>
    </location>
</feature>
<gene>
    <name evidence="3" type="ORF">AALO_G00104610</name>
</gene>
<sequence>MASSRKKKTHANPHQTGSITDFFTTARSEATSDVKPHKLKRHRNTGGVGKSVKLHTTVTVNTATSRGSGKMVGQHKPSTVECVDLTCSDADTPVTIEPSLWYEDENPWKCHLQRTLSVDLPSQSSSGDPKDRKCTEISNSKKDSSAKRMPFLSHTLGWMKTSVKSTHKSCTQDLYLPQKELSDEMQTPQGNQKPKKDDKPDTQDNSRESTLQPGGHVLQKPHDNLLWSLPWPTSPLLKNLRGSFPVWPSSVQYPTQWHSVTTRSTPPVDRPRRSGWREDLSEDVLKHLLEEIRVTNPLFPVQRFFTLLSRKRVAHEKTTSNPESVESTRSPGVLSDHCLRGKRKWRLDGLNLGISPKRRRPNHRPEEKAVVEPGSPAGPSLTISGHTPRRQVCRSRLSRTRRRRQQQKASPSLASTVTLNPKETSGKHIENTTQQLHDQECLQEDVLWTEKYQPQHSTEVVGNSAGVKKLHNWLKRWKLRADKEERERKEEMQRKKSKGVWDSGDFEGEVVLADCELELGSALIISGPHGIGKTAAVYACAQELGFKVFEVNASSQRSGRLLLAQLKEATQSHQVGTPTASTLRPTYFSSRGTAACSTKPATSPRKTNSSRKVMTSTRRLPSTLRKSSLKRGPSTSVNLTHFFHNRNEPENTIHRCPKHIQHGDYTLEPDNEKREEEGLPTIIIDQEHNHSITRTGKSALMSLILFEEVDVIFSDDVGFLSAIKTFMSTTKRPVVLTTTDPLFGGTFDCCLEELHFRKPPVKVLCSYLQLVCLAENVRTDPWDISSLWAVQRGDIRQCLLQVQFWVRSGGGPTAPLLLNNPVVPRGRPRAQEESIEGSKRTTDLPACDTGCSGTPEVHKLVRMFKVHTWTTSEEKRCSEILSESQQRGIDLLYLNMEALLPLPSPASHNPGDFMENVPNSGLLGHITAKELPEASVTVDTPRGGRLSSKPRKRRCLSLKGMQRSRPNSPEKTVSPHQSTIRSHHTDQSEGRTEGHSGGKKASCLVSRCLNSLTGFLDNLSFLDCCLQDHGHVMETRYCAPGLLSVRTRAELKDGLLDELKEEQEEEQMWRHRASDFRAAVEGMSFRGCCLEMEPAMAQAQMLGEEVGAAMEQAQRLGEELGAAQCRQMLEQLTFRSSPHRNGLSSQPSQSEKLVAERRADLIKTVLSSKTFSMLGSSPAIYTDYMPCLRTICRSESHQDKDKTKHRFPHYLKSIHTGLSQGTLQLLSADFP</sequence>
<dbReference type="Pfam" id="PF00004">
    <property type="entry name" value="AAA"/>
    <property type="match status" value="1"/>
</dbReference>
<feature type="region of interest" description="Disordered" evidence="1">
    <location>
        <begin position="350"/>
        <end position="436"/>
    </location>
</feature>
<dbReference type="GO" id="GO:0003677">
    <property type="term" value="F:DNA binding"/>
    <property type="evidence" value="ECO:0007669"/>
    <property type="project" value="TreeGrafter"/>
</dbReference>
<feature type="region of interest" description="Disordered" evidence="1">
    <location>
        <begin position="313"/>
        <end position="335"/>
    </location>
</feature>
<feature type="compositionally biased region" description="Basic and acidic residues" evidence="1">
    <location>
        <begin position="194"/>
        <end position="207"/>
    </location>
</feature>
<dbReference type="GO" id="GO:0061860">
    <property type="term" value="F:DNA clamp unloader activity"/>
    <property type="evidence" value="ECO:0007669"/>
    <property type="project" value="TreeGrafter"/>
</dbReference>
<feature type="region of interest" description="Disordered" evidence="1">
    <location>
        <begin position="936"/>
        <end position="999"/>
    </location>
</feature>
<organism evidence="3 4">
    <name type="scientific">Alosa alosa</name>
    <name type="common">allis shad</name>
    <dbReference type="NCBI Taxonomy" id="278164"/>
    <lineage>
        <taxon>Eukaryota</taxon>
        <taxon>Metazoa</taxon>
        <taxon>Chordata</taxon>
        <taxon>Craniata</taxon>
        <taxon>Vertebrata</taxon>
        <taxon>Euteleostomi</taxon>
        <taxon>Actinopterygii</taxon>
        <taxon>Neopterygii</taxon>
        <taxon>Teleostei</taxon>
        <taxon>Clupei</taxon>
        <taxon>Clupeiformes</taxon>
        <taxon>Clupeoidei</taxon>
        <taxon>Clupeidae</taxon>
        <taxon>Alosa</taxon>
    </lineage>
</organism>
<dbReference type="PANTHER" id="PTHR23389">
    <property type="entry name" value="CHROMOSOME TRANSMISSION FIDELITY FACTOR 18"/>
    <property type="match status" value="1"/>
</dbReference>
<feature type="compositionally biased region" description="Basic and acidic residues" evidence="1">
    <location>
        <begin position="983"/>
        <end position="996"/>
    </location>
</feature>
<dbReference type="Gene3D" id="3.40.50.300">
    <property type="entry name" value="P-loop containing nucleotide triphosphate hydrolases"/>
    <property type="match status" value="1"/>
</dbReference>
<dbReference type="GO" id="GO:0016887">
    <property type="term" value="F:ATP hydrolysis activity"/>
    <property type="evidence" value="ECO:0007669"/>
    <property type="project" value="InterPro"/>
</dbReference>
<dbReference type="AlphaFoldDB" id="A0AAV6GV95"/>
<feature type="region of interest" description="Disordered" evidence="1">
    <location>
        <begin position="119"/>
        <end position="148"/>
    </location>
</feature>
<keyword evidence="4" id="KW-1185">Reference proteome</keyword>
<dbReference type="SUPFAM" id="SSF52540">
    <property type="entry name" value="P-loop containing nucleoside triphosphate hydrolases"/>
    <property type="match status" value="1"/>
</dbReference>
<feature type="compositionally biased region" description="Polar residues" evidence="1">
    <location>
        <begin position="964"/>
        <end position="980"/>
    </location>
</feature>